<evidence type="ECO:0000313" key="2">
    <source>
        <dbReference type="EMBL" id="KXS19747.1"/>
    </source>
</evidence>
<feature type="region of interest" description="Disordered" evidence="1">
    <location>
        <begin position="28"/>
        <end position="185"/>
    </location>
</feature>
<keyword evidence="3" id="KW-1185">Reference proteome</keyword>
<feature type="compositionally biased region" description="Polar residues" evidence="1">
    <location>
        <begin position="80"/>
        <end position="92"/>
    </location>
</feature>
<sequence>MTVIVKNVVRQPILRGHVVGGVADHAHHANSALNPPTAVAAPDRPPDVDPRRHRRAGAEGPARHSLNRPVAEKQVMQPMKASQSGSRRNGSASHGLDSPGSYFVYLLGDEDDGSTSSSSDTPPAPSPVPALDDPVQQAIDGPSVPQLRGAESSSEPESSQGVPVVEIPNPPATTTPPPVATRAALPGGNRLWRWPQAVAGWFKRLVGRV</sequence>
<organism evidence="2 3">
    <name type="scientific">Gonapodya prolifera (strain JEL478)</name>
    <name type="common">Monoblepharis prolifera</name>
    <dbReference type="NCBI Taxonomy" id="1344416"/>
    <lineage>
        <taxon>Eukaryota</taxon>
        <taxon>Fungi</taxon>
        <taxon>Fungi incertae sedis</taxon>
        <taxon>Chytridiomycota</taxon>
        <taxon>Chytridiomycota incertae sedis</taxon>
        <taxon>Monoblepharidomycetes</taxon>
        <taxon>Monoblepharidales</taxon>
        <taxon>Gonapodyaceae</taxon>
        <taxon>Gonapodya</taxon>
    </lineage>
</organism>
<accession>A0A139ASM8</accession>
<evidence type="ECO:0000313" key="3">
    <source>
        <dbReference type="Proteomes" id="UP000070544"/>
    </source>
</evidence>
<feature type="compositionally biased region" description="Pro residues" evidence="1">
    <location>
        <begin position="168"/>
        <end position="179"/>
    </location>
</feature>
<evidence type="ECO:0000256" key="1">
    <source>
        <dbReference type="SAM" id="MobiDB-lite"/>
    </source>
</evidence>
<protein>
    <submittedName>
        <fullName evidence="2">Uncharacterized protein</fullName>
    </submittedName>
</protein>
<gene>
    <name evidence="2" type="ORF">M427DRAFT_28671</name>
</gene>
<dbReference type="EMBL" id="KQ965737">
    <property type="protein sequence ID" value="KXS19747.1"/>
    <property type="molecule type" value="Genomic_DNA"/>
</dbReference>
<reference evidence="2 3" key="1">
    <citation type="journal article" date="2015" name="Genome Biol. Evol.">
        <title>Phylogenomic analyses indicate that early fungi evolved digesting cell walls of algal ancestors of land plants.</title>
        <authorList>
            <person name="Chang Y."/>
            <person name="Wang S."/>
            <person name="Sekimoto S."/>
            <person name="Aerts A.L."/>
            <person name="Choi C."/>
            <person name="Clum A."/>
            <person name="LaButti K.M."/>
            <person name="Lindquist E.A."/>
            <person name="Yee Ngan C."/>
            <person name="Ohm R.A."/>
            <person name="Salamov A.A."/>
            <person name="Grigoriev I.V."/>
            <person name="Spatafora J.W."/>
            <person name="Berbee M.L."/>
        </authorList>
    </citation>
    <scope>NUCLEOTIDE SEQUENCE [LARGE SCALE GENOMIC DNA]</scope>
    <source>
        <strain evidence="2 3">JEL478</strain>
    </source>
</reference>
<name>A0A139ASM8_GONPJ</name>
<proteinExistence type="predicted"/>
<dbReference type="AlphaFoldDB" id="A0A139ASM8"/>
<dbReference type="Proteomes" id="UP000070544">
    <property type="component" value="Unassembled WGS sequence"/>
</dbReference>
<feature type="compositionally biased region" description="Polar residues" evidence="1">
    <location>
        <begin position="151"/>
        <end position="161"/>
    </location>
</feature>